<name>A0A086JMX8_TOXGO</name>
<comment type="caution">
    <text evidence="2">The sequence shown here is derived from an EMBL/GenBank/DDBJ whole genome shotgun (WGS) entry which is preliminary data.</text>
</comment>
<dbReference type="SUPFAM" id="SSF49777">
    <property type="entry name" value="PEBP-like"/>
    <property type="match status" value="1"/>
</dbReference>
<dbReference type="AlphaFoldDB" id="A0A086JMX8"/>
<dbReference type="OrthoDB" id="332314at2759"/>
<dbReference type="InterPro" id="IPR036610">
    <property type="entry name" value="PEBP-like_sf"/>
</dbReference>
<sequence>MSCSCPSLCEIGDFRFPAGASSLAGRLPCLTSPRQRSFPEHKMVSHTAGCSLPWRRRLGVFSLVATVQGALYPSAVLSLRMSVGTDTRDSSLSPPVAVPPSAAAASSASSWFNSSPSELSAPSSSAPEPPFFSPSALGFGELAPPLVMKVPQMPASSLPPVPDNSETHEPCLLPSPISTQSASLSLLEEAADHTVPPQESTASTESAASGEAVSSPPSDLSCTVAFEGPISRAPTLTLSSSSDAGPFLAIFRDTHPSANGWIHGFHKELRTGYKGPFGGENGEYVSCHPPTGAHDYEVLVFDQDYELGPKLKAMAHTTWNTRARALGTEEDLIKDIAHNAPSGATPKIVTRCSVTVSHEQIAEGQ</sequence>
<dbReference type="VEuPathDB" id="ToxoDB:TGP89_290300"/>
<reference evidence="2 3" key="1">
    <citation type="submission" date="2014-03" db="EMBL/GenBank/DDBJ databases">
        <authorList>
            <person name="Sibley D."/>
            <person name="Venepally P."/>
            <person name="Karamycheva S."/>
            <person name="Hadjithomas M."/>
            <person name="Khan A."/>
            <person name="Brunk B."/>
            <person name="Roos D."/>
            <person name="Caler E."/>
            <person name="Lorenzi H."/>
        </authorList>
    </citation>
    <scope>NUCLEOTIDE SEQUENCE [LARGE SCALE GENOMIC DNA]</scope>
    <source>
        <strain evidence="3">p89</strain>
    </source>
</reference>
<evidence type="ECO:0000313" key="2">
    <source>
        <dbReference type="EMBL" id="KFG33496.1"/>
    </source>
</evidence>
<feature type="compositionally biased region" description="Low complexity" evidence="1">
    <location>
        <begin position="199"/>
        <end position="218"/>
    </location>
</feature>
<accession>A0A086JMX8</accession>
<feature type="region of interest" description="Disordered" evidence="1">
    <location>
        <begin position="189"/>
        <end position="220"/>
    </location>
</feature>
<feature type="region of interest" description="Disordered" evidence="1">
    <location>
        <begin position="154"/>
        <end position="175"/>
    </location>
</feature>
<organism evidence="2 3">
    <name type="scientific">Toxoplasma gondii p89</name>
    <dbReference type="NCBI Taxonomy" id="943119"/>
    <lineage>
        <taxon>Eukaryota</taxon>
        <taxon>Sar</taxon>
        <taxon>Alveolata</taxon>
        <taxon>Apicomplexa</taxon>
        <taxon>Conoidasida</taxon>
        <taxon>Coccidia</taxon>
        <taxon>Eucoccidiorida</taxon>
        <taxon>Eimeriorina</taxon>
        <taxon>Sarcocystidae</taxon>
        <taxon>Toxoplasma</taxon>
    </lineage>
</organism>
<dbReference type="Proteomes" id="UP000028828">
    <property type="component" value="Unassembled WGS sequence"/>
</dbReference>
<protein>
    <recommendedName>
        <fullName evidence="4">Phosphatidylethanolamine-binding protein</fullName>
    </recommendedName>
</protein>
<dbReference type="EMBL" id="AEYI02001758">
    <property type="protein sequence ID" value="KFG33496.1"/>
    <property type="molecule type" value="Genomic_DNA"/>
</dbReference>
<evidence type="ECO:0000256" key="1">
    <source>
        <dbReference type="SAM" id="MobiDB-lite"/>
    </source>
</evidence>
<proteinExistence type="predicted"/>
<evidence type="ECO:0000313" key="3">
    <source>
        <dbReference type="Proteomes" id="UP000028828"/>
    </source>
</evidence>
<evidence type="ECO:0008006" key="4">
    <source>
        <dbReference type="Google" id="ProtNLM"/>
    </source>
</evidence>
<gene>
    <name evidence="2" type="ORF">TGP89_290300</name>
</gene>